<dbReference type="EMBL" id="CM023490">
    <property type="protein sequence ID" value="KAH6942147.1"/>
    <property type="molecule type" value="Genomic_DNA"/>
</dbReference>
<name>A0ACB7T786_HYAAI</name>
<protein>
    <submittedName>
        <fullName evidence="1">Uncharacterized protein</fullName>
    </submittedName>
</protein>
<gene>
    <name evidence="1" type="ORF">HPB50_001494</name>
</gene>
<evidence type="ECO:0000313" key="2">
    <source>
        <dbReference type="Proteomes" id="UP000821845"/>
    </source>
</evidence>
<accession>A0ACB7T786</accession>
<reference evidence="1" key="1">
    <citation type="submission" date="2020-05" db="EMBL/GenBank/DDBJ databases">
        <title>Large-scale comparative analyses of tick genomes elucidate their genetic diversity and vector capacities.</title>
        <authorList>
            <person name="Jia N."/>
            <person name="Wang J."/>
            <person name="Shi W."/>
            <person name="Du L."/>
            <person name="Sun Y."/>
            <person name="Zhan W."/>
            <person name="Jiang J."/>
            <person name="Wang Q."/>
            <person name="Zhang B."/>
            <person name="Ji P."/>
            <person name="Sakyi L.B."/>
            <person name="Cui X."/>
            <person name="Yuan T."/>
            <person name="Jiang B."/>
            <person name="Yang W."/>
            <person name="Lam T.T.-Y."/>
            <person name="Chang Q."/>
            <person name="Ding S."/>
            <person name="Wang X."/>
            <person name="Zhu J."/>
            <person name="Ruan X."/>
            <person name="Zhao L."/>
            <person name="Wei J."/>
            <person name="Que T."/>
            <person name="Du C."/>
            <person name="Cheng J."/>
            <person name="Dai P."/>
            <person name="Han X."/>
            <person name="Huang E."/>
            <person name="Gao Y."/>
            <person name="Liu J."/>
            <person name="Shao H."/>
            <person name="Ye R."/>
            <person name="Li L."/>
            <person name="Wei W."/>
            <person name="Wang X."/>
            <person name="Wang C."/>
            <person name="Yang T."/>
            <person name="Huo Q."/>
            <person name="Li W."/>
            <person name="Guo W."/>
            <person name="Chen H."/>
            <person name="Zhou L."/>
            <person name="Ni X."/>
            <person name="Tian J."/>
            <person name="Zhou Y."/>
            <person name="Sheng Y."/>
            <person name="Liu T."/>
            <person name="Pan Y."/>
            <person name="Xia L."/>
            <person name="Li J."/>
            <person name="Zhao F."/>
            <person name="Cao W."/>
        </authorList>
    </citation>
    <scope>NUCLEOTIDE SEQUENCE</scope>
    <source>
        <strain evidence="1">Hyas-2018</strain>
    </source>
</reference>
<dbReference type="Proteomes" id="UP000821845">
    <property type="component" value="Chromosome 10"/>
</dbReference>
<evidence type="ECO:0000313" key="1">
    <source>
        <dbReference type="EMBL" id="KAH6942147.1"/>
    </source>
</evidence>
<organism evidence="1 2">
    <name type="scientific">Hyalomma asiaticum</name>
    <name type="common">Tick</name>
    <dbReference type="NCBI Taxonomy" id="266040"/>
    <lineage>
        <taxon>Eukaryota</taxon>
        <taxon>Metazoa</taxon>
        <taxon>Ecdysozoa</taxon>
        <taxon>Arthropoda</taxon>
        <taxon>Chelicerata</taxon>
        <taxon>Arachnida</taxon>
        <taxon>Acari</taxon>
        <taxon>Parasitiformes</taxon>
        <taxon>Ixodida</taxon>
        <taxon>Ixodoidea</taxon>
        <taxon>Ixodidae</taxon>
        <taxon>Hyalomminae</taxon>
        <taxon>Hyalomma</taxon>
    </lineage>
</organism>
<proteinExistence type="predicted"/>
<comment type="caution">
    <text evidence="1">The sequence shown here is derived from an EMBL/GenBank/DDBJ whole genome shotgun (WGS) entry which is preliminary data.</text>
</comment>
<keyword evidence="2" id="KW-1185">Reference proteome</keyword>
<sequence length="721" mass="81196">MGKCFVPFCNSGYKSCNEKCALFTPPANEERLQAWRRAIPRKDRVLQRTDRVCERHFAPHFLLKTWSSEFNGHVLMSGKRRAGLTKDAVPSIFDGAPGYLSKKIKSPRKKAIRRTCGEPTRTFTRGKSCEEATEQETHPRSLAENAVPEQSACANEVGDATEAHVSTLSVFDRLFASAASICLPSSSWAVHRTDSDGFKDVLFNDASVPRNSSDGPGVPFNRKSVHIKSDMTVQLFILGKPIQPTDVGISPLATSVFEVEDMVRAVANLDVCSGGPSLKDFPNVTPQCAYIDCERKWRHNKCPLVSPGNAICRSCRALVDTLRIHNDRRIARARQRQPPKHIRISVLPDQKEKLDALRKAKSALQRSRARLMKRNELLARQLQNTRQELMKLQDEEISEKLRGLDIPPMQLVLLEECIAAARATSAKNRSKAAFQRRGMLILDEIQVRKEMCVNSKAMTYAGLVDHGEGISQKDELADHGLVFAFAPFGKMNQDPLECFFGIIRQAGGQNEHPTFPTFLQLYRMLSLYSLLKPPRFGNCVAPEKGQSAFITLADFREIFKSSSAQRNGKLEELKEKLDGLVSTGKWECDEVFEHDYSNATVVDCIVYYVTGFVTRKLSKEASCATCKQALEGKTGTCSAPEADLVNCKTRGNLKHPNIHLYHLFKEAEEHFSKYASQRDVYDKTTDAVLENFNFTFPCALHREDMLAKLLHYYICLRMRQY</sequence>